<sequence>MMRPLLALSLAALAAPLAAQDHDHGAGAKKQENPRPVAPAPMTPVDEPVTVLRLPGMPEPEAPPPVDHKAMGHGAMDHGQMDHGAMGHGAHGPAPAADDPPPARALEGPRHAADAIWGEAAMAGARETLARENGGMTTGMIMVERFEARVSEGENAFLWDAQGWYGGDLNRFVLKTEGEGVFGGNVEVAEIQALFSRAIGPFFDLQAGARLDLEPETRSHLVLGVQGLAPYMFHVDGALFLSDRGDLTARIEGEYDQKITQRLILQPRLEVEFSGQDIPEREIGAGLTKVETGLRLRYEIAREFAPYIGIGHEAKLGETADIARAAGEDTDGFALLAGIRAWF</sequence>
<organism evidence="2 3">
    <name type="scientific">Erythrobacter litoralis (strain HTCC2594)</name>
    <dbReference type="NCBI Taxonomy" id="314225"/>
    <lineage>
        <taxon>Bacteria</taxon>
        <taxon>Pseudomonadati</taxon>
        <taxon>Pseudomonadota</taxon>
        <taxon>Alphaproteobacteria</taxon>
        <taxon>Sphingomonadales</taxon>
        <taxon>Erythrobacteraceae</taxon>
        <taxon>Erythrobacter/Porphyrobacter group</taxon>
        <taxon>Erythrobacter</taxon>
    </lineage>
</organism>
<dbReference type="eggNOG" id="COG3667">
    <property type="taxonomic scope" value="Bacteria"/>
</dbReference>
<dbReference type="EMBL" id="CP000157">
    <property type="protein sequence ID" value="ABC64967.1"/>
    <property type="molecule type" value="Genomic_DNA"/>
</dbReference>
<feature type="region of interest" description="Disordered" evidence="1">
    <location>
        <begin position="21"/>
        <end position="109"/>
    </location>
</feature>
<keyword evidence="3" id="KW-1185">Reference proteome</keyword>
<dbReference type="GO" id="GO:0005507">
    <property type="term" value="F:copper ion binding"/>
    <property type="evidence" value="ECO:0007669"/>
    <property type="project" value="InterPro"/>
</dbReference>
<dbReference type="HOGENOM" id="CLU_042913_0_2_5"/>
<proteinExistence type="predicted"/>
<evidence type="ECO:0000313" key="2">
    <source>
        <dbReference type="EMBL" id="ABC64967.1"/>
    </source>
</evidence>
<dbReference type="KEGG" id="eli:ELI_14375"/>
<accession>Q2N5S4</accession>
<reference evidence="3" key="1">
    <citation type="journal article" date="2009" name="J. Bacteriol.">
        <title>Complete genome sequence of Erythrobacter litoralis HTCC2594.</title>
        <authorList>
            <person name="Oh H.M."/>
            <person name="Giovannoni S.J."/>
            <person name="Ferriera S."/>
            <person name="Johnson J."/>
            <person name="Cho J.C."/>
        </authorList>
    </citation>
    <scope>NUCLEOTIDE SEQUENCE [LARGE SCALE GENOMIC DNA]</scope>
    <source>
        <strain evidence="3">HTCC2594</strain>
    </source>
</reference>
<dbReference type="OrthoDB" id="9778934at2"/>
<feature type="compositionally biased region" description="Basic and acidic residues" evidence="1">
    <location>
        <begin position="21"/>
        <end position="33"/>
    </location>
</feature>
<evidence type="ECO:0000313" key="3">
    <source>
        <dbReference type="Proteomes" id="UP000008808"/>
    </source>
</evidence>
<evidence type="ECO:0000256" key="1">
    <source>
        <dbReference type="SAM" id="MobiDB-lite"/>
    </source>
</evidence>
<dbReference type="STRING" id="314225.ELI_14375"/>
<dbReference type="RefSeq" id="WP_011415789.1">
    <property type="nucleotide sequence ID" value="NC_007722.1"/>
</dbReference>
<dbReference type="Pfam" id="PF05275">
    <property type="entry name" value="CopB"/>
    <property type="match status" value="1"/>
</dbReference>
<protein>
    <submittedName>
        <fullName evidence="2">Copper-binding protein, putative</fullName>
    </submittedName>
</protein>
<dbReference type="GO" id="GO:0009279">
    <property type="term" value="C:cell outer membrane"/>
    <property type="evidence" value="ECO:0007669"/>
    <property type="project" value="InterPro"/>
</dbReference>
<dbReference type="AlphaFoldDB" id="Q2N5S4"/>
<feature type="compositionally biased region" description="Basic and acidic residues" evidence="1">
    <location>
        <begin position="66"/>
        <end position="81"/>
    </location>
</feature>
<dbReference type="GO" id="GO:0006878">
    <property type="term" value="P:intracellular copper ion homeostasis"/>
    <property type="evidence" value="ECO:0007669"/>
    <property type="project" value="InterPro"/>
</dbReference>
<name>Q2N5S4_ERYLH</name>
<gene>
    <name evidence="2" type="ordered locus">ELI_14375</name>
</gene>
<dbReference type="InterPro" id="IPR007939">
    <property type="entry name" value="Cu-R_B_prcur"/>
</dbReference>
<dbReference type="Proteomes" id="UP000008808">
    <property type="component" value="Chromosome"/>
</dbReference>